<reference evidence="8 9" key="1">
    <citation type="submission" date="2024-02" db="EMBL/GenBank/DDBJ databases">
        <title>Chromosome-scale genome assembly of the rough periwinkle Littorina saxatilis.</title>
        <authorList>
            <person name="De Jode A."/>
            <person name="Faria R."/>
            <person name="Formenti G."/>
            <person name="Sims Y."/>
            <person name="Smith T.P."/>
            <person name="Tracey A."/>
            <person name="Wood J.M.D."/>
            <person name="Zagrodzka Z.B."/>
            <person name="Johannesson K."/>
            <person name="Butlin R.K."/>
            <person name="Leder E.H."/>
        </authorList>
    </citation>
    <scope>NUCLEOTIDE SEQUENCE [LARGE SCALE GENOMIC DNA]</scope>
    <source>
        <strain evidence="8">Snail1</strain>
        <tissue evidence="8">Muscle</tissue>
    </source>
</reference>
<dbReference type="InterPro" id="IPR011701">
    <property type="entry name" value="MFS"/>
</dbReference>
<dbReference type="AlphaFoldDB" id="A0AAN9G7Y1"/>
<feature type="transmembrane region" description="Helical" evidence="6">
    <location>
        <begin position="162"/>
        <end position="183"/>
    </location>
</feature>
<proteinExistence type="inferred from homology"/>
<evidence type="ECO:0000256" key="3">
    <source>
        <dbReference type="ARBA" id="ARBA00022692"/>
    </source>
</evidence>
<dbReference type="Gene3D" id="1.20.1250.20">
    <property type="entry name" value="MFS general substrate transporter like domains"/>
    <property type="match status" value="2"/>
</dbReference>
<gene>
    <name evidence="8" type="ORF">V1264_002880</name>
</gene>
<keyword evidence="5 6" id="KW-0472">Membrane</keyword>
<comment type="similarity">
    <text evidence="2">Belongs to the major facilitator superfamily. Organophosphate:Pi antiporter (OPA) (TC 2.A.1.4) family.</text>
</comment>
<dbReference type="PANTHER" id="PTHR43826">
    <property type="entry name" value="GLUCOSE-6-PHOSPHATE EXCHANGER SLC37A4"/>
    <property type="match status" value="1"/>
</dbReference>
<dbReference type="Proteomes" id="UP001374579">
    <property type="component" value="Unassembled WGS sequence"/>
</dbReference>
<dbReference type="InterPro" id="IPR000849">
    <property type="entry name" value="Sugar_P_transporter"/>
</dbReference>
<feature type="transmembrane region" description="Helical" evidence="6">
    <location>
        <begin position="358"/>
        <end position="377"/>
    </location>
</feature>
<feature type="transmembrane region" description="Helical" evidence="6">
    <location>
        <begin position="322"/>
        <end position="346"/>
    </location>
</feature>
<evidence type="ECO:0000256" key="4">
    <source>
        <dbReference type="ARBA" id="ARBA00022989"/>
    </source>
</evidence>
<comment type="caution">
    <text evidence="8">The sequence shown here is derived from an EMBL/GenBank/DDBJ whole genome shotgun (WGS) entry which is preliminary data.</text>
</comment>
<dbReference type="GO" id="GO:0035435">
    <property type="term" value="P:phosphate ion transmembrane transport"/>
    <property type="evidence" value="ECO:0007669"/>
    <property type="project" value="TreeGrafter"/>
</dbReference>
<feature type="domain" description="Major facilitator superfamily (MFS) profile" evidence="7">
    <location>
        <begin position="8"/>
        <end position="412"/>
    </location>
</feature>
<protein>
    <recommendedName>
        <fullName evidence="7">Major facilitator superfamily (MFS) profile domain-containing protein</fullName>
    </recommendedName>
</protein>
<accession>A0AAN9G7Y1</accession>
<dbReference type="Pfam" id="PF07690">
    <property type="entry name" value="MFS_1"/>
    <property type="match status" value="1"/>
</dbReference>
<dbReference type="SUPFAM" id="SSF103473">
    <property type="entry name" value="MFS general substrate transporter"/>
    <property type="match status" value="1"/>
</dbReference>
<dbReference type="GO" id="GO:0005789">
    <property type="term" value="C:endoplasmic reticulum membrane"/>
    <property type="evidence" value="ECO:0007669"/>
    <property type="project" value="TreeGrafter"/>
</dbReference>
<dbReference type="PANTHER" id="PTHR43826:SF3">
    <property type="entry name" value="GLUCOSE-6-PHOSPHATE EXCHANGER SLC37A4"/>
    <property type="match status" value="1"/>
</dbReference>
<dbReference type="PIRSF" id="PIRSF002808">
    <property type="entry name" value="Hexose_phosphate_transp"/>
    <property type="match status" value="1"/>
</dbReference>
<name>A0AAN9G7Y1_9CAEN</name>
<dbReference type="InterPro" id="IPR036259">
    <property type="entry name" value="MFS_trans_sf"/>
</dbReference>
<feature type="transmembrane region" description="Helical" evidence="6">
    <location>
        <begin position="74"/>
        <end position="105"/>
    </location>
</feature>
<evidence type="ECO:0000313" key="8">
    <source>
        <dbReference type="EMBL" id="KAK7098626.1"/>
    </source>
</evidence>
<dbReference type="GO" id="GO:0061513">
    <property type="term" value="F:glucose 6-phosphate:phosphate antiporter activity"/>
    <property type="evidence" value="ECO:0007669"/>
    <property type="project" value="TreeGrafter"/>
</dbReference>
<evidence type="ECO:0000256" key="6">
    <source>
        <dbReference type="SAM" id="Phobius"/>
    </source>
</evidence>
<feature type="transmembrane region" description="Helical" evidence="6">
    <location>
        <begin position="132"/>
        <end position="155"/>
    </location>
</feature>
<dbReference type="InterPro" id="IPR051337">
    <property type="entry name" value="OPA_Antiporter"/>
</dbReference>
<evidence type="ECO:0000256" key="1">
    <source>
        <dbReference type="ARBA" id="ARBA00004127"/>
    </source>
</evidence>
<sequence length="422" mass="45673">MDSRSRGIFISLYVGYAVITYIRKSVSFISPVVMQSEGLSKSELGMILSSQTLGYSVGKLLGGVMVDMYSPSRIFLAVLILAAVSVVAFTVFDTVAMFALCWFVNGFSQGPSWPACAVLIKRWFPPEKFGTWWSMLSTSMNVSGTAGPIISAFLLTTYSWRFTLNLAGSCAVAAAGMAFFVLADSPSHQIPPLQRTNTNKTKKSGIEWRSGVWDILTQPVFVATCINYLLVSLVRGAGNDWGHLYLIQEKHHSHFTGSSFTSSQELGGIVGSLAAGYISDFLIAKKCDYYNPRLLVIFFCTVAQSASIFLFISSISSNSSSLLISTVGFCLGFGVYGCIAMFGVVAMESTIDRLAGTAHSIVALAANVGVMLSGYPLSVVARHYSWHTAFFLVQGITVLTTVIALLSAHCSARRMPVKQHRS</sequence>
<dbReference type="InterPro" id="IPR020846">
    <property type="entry name" value="MFS_dom"/>
</dbReference>
<feature type="transmembrane region" description="Helical" evidence="6">
    <location>
        <begin position="44"/>
        <end position="62"/>
    </location>
</feature>
<keyword evidence="9" id="KW-1185">Reference proteome</keyword>
<keyword evidence="3 6" id="KW-0812">Transmembrane</keyword>
<keyword evidence="4 6" id="KW-1133">Transmembrane helix</keyword>
<evidence type="ECO:0000256" key="2">
    <source>
        <dbReference type="ARBA" id="ARBA00009598"/>
    </source>
</evidence>
<evidence type="ECO:0000256" key="5">
    <source>
        <dbReference type="ARBA" id="ARBA00023136"/>
    </source>
</evidence>
<evidence type="ECO:0000259" key="7">
    <source>
        <dbReference type="PROSITE" id="PS50850"/>
    </source>
</evidence>
<evidence type="ECO:0000313" key="9">
    <source>
        <dbReference type="Proteomes" id="UP001374579"/>
    </source>
</evidence>
<feature type="transmembrane region" description="Helical" evidence="6">
    <location>
        <begin position="7"/>
        <end position="24"/>
    </location>
</feature>
<feature type="transmembrane region" description="Helical" evidence="6">
    <location>
        <begin position="295"/>
        <end position="316"/>
    </location>
</feature>
<organism evidence="8 9">
    <name type="scientific">Littorina saxatilis</name>
    <dbReference type="NCBI Taxonomy" id="31220"/>
    <lineage>
        <taxon>Eukaryota</taxon>
        <taxon>Metazoa</taxon>
        <taxon>Spiralia</taxon>
        <taxon>Lophotrochozoa</taxon>
        <taxon>Mollusca</taxon>
        <taxon>Gastropoda</taxon>
        <taxon>Caenogastropoda</taxon>
        <taxon>Littorinimorpha</taxon>
        <taxon>Littorinoidea</taxon>
        <taxon>Littorinidae</taxon>
        <taxon>Littorina</taxon>
    </lineage>
</organism>
<dbReference type="EMBL" id="JBAMIC010000012">
    <property type="protein sequence ID" value="KAK7098626.1"/>
    <property type="molecule type" value="Genomic_DNA"/>
</dbReference>
<feature type="transmembrane region" description="Helical" evidence="6">
    <location>
        <begin position="389"/>
        <end position="412"/>
    </location>
</feature>
<comment type="subcellular location">
    <subcellularLocation>
        <location evidence="1">Endomembrane system</location>
        <topology evidence="1">Multi-pass membrane protein</topology>
    </subcellularLocation>
</comment>
<dbReference type="PROSITE" id="PS50850">
    <property type="entry name" value="MFS"/>
    <property type="match status" value="1"/>
</dbReference>